<name>A0A5C4NK39_9RHOB</name>
<protein>
    <submittedName>
        <fullName evidence="2">PTS lactose transporter subunit IIC</fullName>
    </submittedName>
</protein>
<evidence type="ECO:0000313" key="2">
    <source>
        <dbReference type="EMBL" id="TNC74255.1"/>
    </source>
</evidence>
<accession>A0A5C4NK39</accession>
<dbReference type="PROSITE" id="PS51094">
    <property type="entry name" value="PTS_EIIA_TYPE_2"/>
    <property type="match status" value="1"/>
</dbReference>
<dbReference type="PROSITE" id="PS00372">
    <property type="entry name" value="PTS_EIIA_TYPE_2_HIS"/>
    <property type="match status" value="1"/>
</dbReference>
<dbReference type="PANTHER" id="PTHR47738:SF1">
    <property type="entry name" value="NITROGEN REGULATORY PROTEIN"/>
    <property type="match status" value="1"/>
</dbReference>
<dbReference type="InterPro" id="IPR016152">
    <property type="entry name" value="PTrfase/Anion_transptr"/>
</dbReference>
<gene>
    <name evidence="2" type="ORF">FHG71_03450</name>
</gene>
<dbReference type="PANTHER" id="PTHR47738">
    <property type="entry name" value="PTS SYSTEM FRUCTOSE-LIKE EIIA COMPONENT-RELATED"/>
    <property type="match status" value="1"/>
</dbReference>
<dbReference type="Gene3D" id="3.40.930.10">
    <property type="entry name" value="Mannitol-specific EII, Chain A"/>
    <property type="match status" value="1"/>
</dbReference>
<sequence>MQLADILRPDGVKVISSSPSKRRLFQDLAEMAGSCWRLDPAKVNEALLEREALGPTGVGHGVALPHARLQGLDRVRGLFLRLDKALDFDAVDRQPVDLIFALLAPASAGVEHLRALALVSRTLRDPAICAKLRANDDPATLHTILTEGGPRNLAA</sequence>
<evidence type="ECO:0000313" key="3">
    <source>
        <dbReference type="Proteomes" id="UP000305709"/>
    </source>
</evidence>
<dbReference type="GO" id="GO:0030295">
    <property type="term" value="F:protein kinase activator activity"/>
    <property type="evidence" value="ECO:0007669"/>
    <property type="project" value="TreeGrafter"/>
</dbReference>
<comment type="caution">
    <text evidence="2">The sequence shown here is derived from an EMBL/GenBank/DDBJ whole genome shotgun (WGS) entry which is preliminary data.</text>
</comment>
<dbReference type="InterPro" id="IPR051541">
    <property type="entry name" value="PTS_SugarTrans_NitroReg"/>
</dbReference>
<dbReference type="EMBL" id="VDFV01000002">
    <property type="protein sequence ID" value="TNC74255.1"/>
    <property type="molecule type" value="Genomic_DNA"/>
</dbReference>
<keyword evidence="3" id="KW-1185">Reference proteome</keyword>
<evidence type="ECO:0000259" key="1">
    <source>
        <dbReference type="PROSITE" id="PS51094"/>
    </source>
</evidence>
<dbReference type="CDD" id="cd00211">
    <property type="entry name" value="PTS_IIA_fru"/>
    <property type="match status" value="1"/>
</dbReference>
<organism evidence="2 3">
    <name type="scientific">Rubellimicrobium roseum</name>
    <dbReference type="NCBI Taxonomy" id="687525"/>
    <lineage>
        <taxon>Bacteria</taxon>
        <taxon>Pseudomonadati</taxon>
        <taxon>Pseudomonadota</taxon>
        <taxon>Alphaproteobacteria</taxon>
        <taxon>Rhodobacterales</taxon>
        <taxon>Roseobacteraceae</taxon>
        <taxon>Rubellimicrobium</taxon>
    </lineage>
</organism>
<dbReference type="SUPFAM" id="SSF55804">
    <property type="entry name" value="Phoshotransferase/anion transport protein"/>
    <property type="match status" value="1"/>
</dbReference>
<reference evidence="2 3" key="1">
    <citation type="submission" date="2019-06" db="EMBL/GenBank/DDBJ databases">
        <authorList>
            <person name="Jiang L."/>
        </authorList>
    </citation>
    <scope>NUCLEOTIDE SEQUENCE [LARGE SCALE GENOMIC DNA]</scope>
    <source>
        <strain evidence="2 3">YIM 48858</strain>
    </source>
</reference>
<feature type="domain" description="PTS EIIA type-2" evidence="1">
    <location>
        <begin position="5"/>
        <end position="148"/>
    </location>
</feature>
<dbReference type="Proteomes" id="UP000305709">
    <property type="component" value="Unassembled WGS sequence"/>
</dbReference>
<dbReference type="RefSeq" id="WP_139080216.1">
    <property type="nucleotide sequence ID" value="NZ_VDFV01000002.1"/>
</dbReference>
<dbReference type="Pfam" id="PF00359">
    <property type="entry name" value="PTS_EIIA_2"/>
    <property type="match status" value="1"/>
</dbReference>
<dbReference type="OrthoDB" id="95460at2"/>
<proteinExistence type="predicted"/>
<dbReference type="InterPro" id="IPR002178">
    <property type="entry name" value="PTS_EIIA_type-2_dom"/>
</dbReference>
<dbReference type="AlphaFoldDB" id="A0A5C4NK39"/>